<dbReference type="RefSeq" id="WP_016536817.1">
    <property type="nucleotide sequence ID" value="NZ_KE161030.1"/>
</dbReference>
<evidence type="ECO:0000313" key="2">
    <source>
        <dbReference type="EMBL" id="EPF16161.1"/>
    </source>
</evidence>
<dbReference type="Proteomes" id="UP000014585">
    <property type="component" value="Unassembled WGS sequence"/>
</dbReference>
<dbReference type="OrthoDB" id="6981030at2"/>
<name>S3IUD0_9ENTR</name>
<dbReference type="STRING" id="566551.HMPREF0201_02516"/>
<gene>
    <name evidence="2" type="ORF">HMPREF0201_02516</name>
</gene>
<dbReference type="PATRIC" id="fig|566551.4.peg.2313"/>
<protein>
    <recommendedName>
        <fullName evidence="1">DUF4123 domain-containing protein</fullName>
    </recommendedName>
</protein>
<organism evidence="2 3">
    <name type="scientific">Cedecea davisae DSM 4568</name>
    <dbReference type="NCBI Taxonomy" id="566551"/>
    <lineage>
        <taxon>Bacteria</taxon>
        <taxon>Pseudomonadati</taxon>
        <taxon>Pseudomonadota</taxon>
        <taxon>Gammaproteobacteria</taxon>
        <taxon>Enterobacterales</taxon>
        <taxon>Enterobacteriaceae</taxon>
        <taxon>Cedecea</taxon>
    </lineage>
</organism>
<dbReference type="AlphaFoldDB" id="S3IUD0"/>
<reference evidence="2 3" key="1">
    <citation type="submission" date="2013-04" db="EMBL/GenBank/DDBJ databases">
        <authorList>
            <person name="Weinstock G."/>
            <person name="Sodergren E."/>
            <person name="Lobos E.A."/>
            <person name="Fulton L."/>
            <person name="Fulton R."/>
            <person name="Courtney L."/>
            <person name="Fronick C."/>
            <person name="O'Laughlin M."/>
            <person name="Godfrey J."/>
            <person name="Wilson R.M."/>
            <person name="Miner T."/>
            <person name="Farmer C."/>
            <person name="Delehaunty K."/>
            <person name="Cordes M."/>
            <person name="Minx P."/>
            <person name="Tomlinson C."/>
            <person name="Chen J."/>
            <person name="Wollam A."/>
            <person name="Pepin K.H."/>
            <person name="Palsikar V.B."/>
            <person name="Zhang X."/>
            <person name="Suruliraj S."/>
            <person name="Perna N.T."/>
            <person name="Plunkett G."/>
            <person name="Warren W."/>
            <person name="Mitreva M."/>
            <person name="Mardis E.R."/>
            <person name="Wilson R.K."/>
        </authorList>
    </citation>
    <scope>NUCLEOTIDE SEQUENCE [LARGE SCALE GENOMIC DNA]</scope>
    <source>
        <strain evidence="2 3">DSM 4568</strain>
    </source>
</reference>
<accession>S3IUD0</accession>
<dbReference type="EMBL" id="ATDT01000023">
    <property type="protein sequence ID" value="EPF16161.1"/>
    <property type="molecule type" value="Genomic_DNA"/>
</dbReference>
<dbReference type="HOGENOM" id="CLU_093458_0_0_6"/>
<dbReference type="Pfam" id="PF13503">
    <property type="entry name" value="DUF4123"/>
    <property type="match status" value="1"/>
</dbReference>
<evidence type="ECO:0000259" key="1">
    <source>
        <dbReference type="Pfam" id="PF13503"/>
    </source>
</evidence>
<proteinExistence type="predicted"/>
<feature type="domain" description="DUF4123" evidence="1">
    <location>
        <begin position="26"/>
        <end position="137"/>
    </location>
</feature>
<dbReference type="InterPro" id="IPR025391">
    <property type="entry name" value="DUF4123"/>
</dbReference>
<evidence type="ECO:0000313" key="3">
    <source>
        <dbReference type="Proteomes" id="UP000014585"/>
    </source>
</evidence>
<comment type="caution">
    <text evidence="2">The sequence shown here is derived from an EMBL/GenBank/DDBJ whole genome shotgun (WGS) entry which is preliminary data.</text>
</comment>
<sequence length="258" mass="29819">MDSTKIWLDKIQHTCRQFGQGYIDIIVDQCEISVIPALSGFSPEITWCSLYEGLPEDIYREQAPLLIRIDLAEQQQVLWLYELAREVSLKAPLLVVVSCWPFSDLADWLRRCIDASHEGRPGVFRFWDTRVFPELFTDILDEAGKAQLKRPALFWSWMDRDRRPAMLEGNGAVASKETCQKIDFSDAQFEAFMCLCDAENFLSTQSLPAHIFATKEAAFSACFNAMQAATKKRILFEEERDTWVMEHLCKHQKEEVIH</sequence>